<dbReference type="EMBL" id="CP118157">
    <property type="protein sequence ID" value="WOF23846.1"/>
    <property type="molecule type" value="Genomic_DNA"/>
</dbReference>
<dbReference type="RefSeq" id="WP_317140317.1">
    <property type="nucleotide sequence ID" value="NZ_CP118157.1"/>
</dbReference>
<sequence>MSRDLDVRITALLPNRPHMTLKLIGTDKLGGGVGGWKEVPRRLREPILVWTEQPLRTYTLPLRFDRFLAGWEYTVDGDIRGLQDWASAGRRRTGEHNPPTLVRVSGNVRVPLSINWAITGLDWGEFVVNEQGQRIQQDVTMTLTESVPVTAQGYAEALREALNE</sequence>
<evidence type="ECO:0000313" key="2">
    <source>
        <dbReference type="Proteomes" id="UP001305498"/>
    </source>
</evidence>
<proteinExistence type="predicted"/>
<dbReference type="Proteomes" id="UP001305498">
    <property type="component" value="Chromosome"/>
</dbReference>
<reference evidence="1 2" key="1">
    <citation type="submission" date="2023-02" db="EMBL/GenBank/DDBJ databases">
        <title>Microbacterium betulae sp. nov., isolated from birch wood.</title>
        <authorList>
            <person name="Pasciak M."/>
            <person name="Pawlik K.J."/>
            <person name="Martynowski D."/>
            <person name="Laczmanski L."/>
            <person name="Ciekot J."/>
            <person name="Szponar B."/>
            <person name="Wojcik-Fatla A."/>
            <person name="Mackiewicz B."/>
            <person name="Farian E."/>
            <person name="Cholewa G."/>
            <person name="Cholewa A."/>
            <person name="Dutkiewicz J."/>
        </authorList>
    </citation>
    <scope>NUCLEOTIDE SEQUENCE [LARGE SCALE GENOMIC DNA]</scope>
    <source>
        <strain evidence="1 2">AB</strain>
    </source>
</reference>
<protein>
    <submittedName>
        <fullName evidence="1">Uncharacterized protein</fullName>
    </submittedName>
</protein>
<name>A0AA97FIJ4_9MICO</name>
<dbReference type="KEGG" id="mbet:N8K70_03960"/>
<gene>
    <name evidence="1" type="ORF">N8K70_03960</name>
</gene>
<evidence type="ECO:0000313" key="1">
    <source>
        <dbReference type="EMBL" id="WOF23846.1"/>
    </source>
</evidence>
<accession>A0AA97FIJ4</accession>
<dbReference type="AlphaFoldDB" id="A0AA97FIJ4"/>
<organism evidence="1 2">
    <name type="scientific">Microbacterium betulae</name>
    <dbReference type="NCBI Taxonomy" id="2981139"/>
    <lineage>
        <taxon>Bacteria</taxon>
        <taxon>Bacillati</taxon>
        <taxon>Actinomycetota</taxon>
        <taxon>Actinomycetes</taxon>
        <taxon>Micrococcales</taxon>
        <taxon>Microbacteriaceae</taxon>
        <taxon>Microbacterium</taxon>
    </lineage>
</organism>
<keyword evidence="2" id="KW-1185">Reference proteome</keyword>